<dbReference type="Pfam" id="PF01557">
    <property type="entry name" value="FAA_hydrolase"/>
    <property type="match status" value="1"/>
</dbReference>
<dbReference type="HOGENOM" id="CLU_028458_5_1_5"/>
<dbReference type="STRING" id="1430440.MGMSRv2__1994"/>
<organism evidence="3 4">
    <name type="scientific">Magnetospirillum gryphiswaldense (strain DSM 6361 / JCM 21280 / NBRC 15271 / MSR-1)</name>
    <dbReference type="NCBI Taxonomy" id="431944"/>
    <lineage>
        <taxon>Bacteria</taxon>
        <taxon>Pseudomonadati</taxon>
        <taxon>Pseudomonadota</taxon>
        <taxon>Alphaproteobacteria</taxon>
        <taxon>Rhodospirillales</taxon>
        <taxon>Rhodospirillaceae</taxon>
        <taxon>Magnetospirillum</taxon>
    </lineage>
</organism>
<dbReference type="AlphaFoldDB" id="V6F177"/>
<keyword evidence="3" id="KW-0378">Hydrolase</keyword>
<gene>
    <name evidence="3" type="ordered locus">MGMSRv2__1994</name>
</gene>
<evidence type="ECO:0000313" key="3">
    <source>
        <dbReference type="EMBL" id="CDK99209.1"/>
    </source>
</evidence>
<evidence type="ECO:0000313" key="4">
    <source>
        <dbReference type="Proteomes" id="UP000018922"/>
    </source>
</evidence>
<dbReference type="SUPFAM" id="SSF56529">
    <property type="entry name" value="FAH"/>
    <property type="match status" value="1"/>
</dbReference>
<dbReference type="GO" id="GO:0018773">
    <property type="term" value="F:acetylpyruvate hydrolase activity"/>
    <property type="evidence" value="ECO:0007669"/>
    <property type="project" value="TreeGrafter"/>
</dbReference>
<name>V6F177_MAGGM</name>
<evidence type="ECO:0000256" key="1">
    <source>
        <dbReference type="ARBA" id="ARBA00022723"/>
    </source>
</evidence>
<dbReference type="EC" id="3.-.-.-" evidence="3"/>
<protein>
    <submittedName>
        <fullName evidence="3">Fumarylacetoacetate hydrolase family protein</fullName>
        <ecNumber evidence="3">3.-.-.-</ecNumber>
    </submittedName>
</protein>
<dbReference type="InterPro" id="IPR036663">
    <property type="entry name" value="Fumarylacetoacetase_C_sf"/>
</dbReference>
<keyword evidence="1" id="KW-0479">Metal-binding</keyword>
<evidence type="ECO:0000259" key="2">
    <source>
        <dbReference type="Pfam" id="PF01557"/>
    </source>
</evidence>
<dbReference type="Proteomes" id="UP000018922">
    <property type="component" value="Chromosome I"/>
</dbReference>
<dbReference type="Gene3D" id="3.90.850.10">
    <property type="entry name" value="Fumarylacetoacetase-like, C-terminal domain"/>
    <property type="match status" value="1"/>
</dbReference>
<dbReference type="PANTHER" id="PTHR11820:SF90">
    <property type="entry name" value="FLUTATHIONE S-TRANSFERASE"/>
    <property type="match status" value="1"/>
</dbReference>
<reference evidence="3 4" key="1">
    <citation type="journal article" date="2014" name="Genome Announc.">
        <title>Complete genome sequence of Magnetospirillum gryphiswaldense MSR-1.</title>
        <authorList>
            <person name="Wang X."/>
            <person name="Wang Q."/>
            <person name="Zhang W."/>
            <person name="Wang Y."/>
            <person name="Li L."/>
            <person name="Wen T."/>
            <person name="Zhang T."/>
            <person name="Zhang Y."/>
            <person name="Xu J."/>
            <person name="Hu J."/>
            <person name="Li S."/>
            <person name="Liu L."/>
            <person name="Liu J."/>
            <person name="Jiang W."/>
            <person name="Tian J."/>
            <person name="Li Y."/>
            <person name="Schuler D."/>
            <person name="Wang L."/>
            <person name="Li J."/>
        </authorList>
    </citation>
    <scope>NUCLEOTIDE SEQUENCE [LARGE SCALE GENOMIC DNA]</scope>
    <source>
        <strain evidence="4">DSM 6361 / JCM 21280 / NBRC 15271 / MSR-1</strain>
    </source>
</reference>
<dbReference type="KEGG" id="mgy:MGMSRv2__1994"/>
<keyword evidence="4" id="KW-1185">Reference proteome</keyword>
<dbReference type="eggNOG" id="COG0179">
    <property type="taxonomic scope" value="Bacteria"/>
</dbReference>
<dbReference type="PANTHER" id="PTHR11820">
    <property type="entry name" value="ACYLPYRUVASE"/>
    <property type="match status" value="1"/>
</dbReference>
<sequence>MPPAHAEKTMTTALFTLPQPAVPILGENAHYPVRRVFCVGRNYAGHAREMGSDPSREPPFYFSKSADSLVPGGGSIPYAPGTGNLHHEIELVVALGADVFQASQDQTAAAIFGYAVGLDMTRRDLQNAAKDKGRPWDLGKSFEFSAPITAIVRDSRPMTAGAISLTVNGTERQHGDIGEMIWSVPEIIAHLSQYYHLGLGDLIYTGTPEGVSAVKPGDELVGHVDNLPELRVIIEAAG</sequence>
<feature type="domain" description="Fumarylacetoacetase-like C-terminal" evidence="2">
    <location>
        <begin position="36"/>
        <end position="231"/>
    </location>
</feature>
<proteinExistence type="predicted"/>
<dbReference type="InterPro" id="IPR011234">
    <property type="entry name" value="Fumarylacetoacetase-like_C"/>
</dbReference>
<dbReference type="GO" id="GO:0046872">
    <property type="term" value="F:metal ion binding"/>
    <property type="evidence" value="ECO:0007669"/>
    <property type="project" value="UniProtKB-KW"/>
</dbReference>
<dbReference type="EMBL" id="HG794546">
    <property type="protein sequence ID" value="CDK99209.1"/>
    <property type="molecule type" value="Genomic_DNA"/>
</dbReference>
<accession>V6F177</accession>